<dbReference type="SMART" id="SM00360">
    <property type="entry name" value="RRM"/>
    <property type="match status" value="2"/>
</dbReference>
<comment type="caution">
    <text evidence="7">The sequence shown here is derived from an EMBL/GenBank/DDBJ whole genome shotgun (WGS) entry which is preliminary data.</text>
</comment>
<name>A0A3L6E9K8_MAIZE</name>
<dbReference type="SUPFAM" id="SSF54928">
    <property type="entry name" value="RNA-binding domain, RBD"/>
    <property type="match status" value="2"/>
</dbReference>
<comment type="similarity">
    <text evidence="1">Belongs to the peptidase S10 family.</text>
</comment>
<dbReference type="Gene3D" id="3.40.50.1820">
    <property type="entry name" value="alpha/beta hydrolase"/>
    <property type="match status" value="1"/>
</dbReference>
<sequence length="644" mass="69921">MMGGWGVSDGYEGSKRTRMMMESNPYFAVNAGSPLDVSKRSRIVEPGPPYFGAMGSNTGGASGGFYQPFNSSNLAGAGASTGIQNFPGVRLRGLPFDCNDIDICKFFVGLDIVDCLLVNKNGRFTGEAFVVFPTAMQTEFALHRNRQNMGRRYVEVFRCKKQEYYSAIANEVSQGGYFESEYRRSSPPPRPPKKPAEDKGSMEYTEVLKLRGLPYSATTEDIIKFFLEYELTEENVHIAIRSDGKATGEAFVEFPTAEVAKTAMCKDKMTIGTSLVGNFFELGPYFVNPDGETLSRNPFAWNRRFGLLFIDSPLGTGFSAAPSPADIPTNQSVIAAHILAALQSFYALDPALRARPFFLTGESYAGKYIPAAGAHILYANRALPEALRVNLRGVAIGNGLTHPVAQVATHADSAYFLGLLNARQKRELEALQSEAVSLTRAQRWAAASDARGRVLSWLQNTTGLATLYDYAKQRDYATAAVGAFLNRAEAKAALGARGDVAWEECSDAVGAAMHADVMRSVLPQVESLLRSTARVLLYQGVRDLRDGVVSTEAWLGEVRWDGLRAFLDAERAVWRTAAEGGELAGYVQRSGSLAHVVVYGAGHLVPADNGRAAQEMIEGWVLGTGMFGRGCGDRVRDGLRSAAT</sequence>
<evidence type="ECO:0000313" key="7">
    <source>
        <dbReference type="EMBL" id="PWZ17629.1"/>
    </source>
</evidence>
<dbReference type="GO" id="GO:0003723">
    <property type="term" value="F:RNA binding"/>
    <property type="evidence" value="ECO:0007669"/>
    <property type="project" value="UniProtKB-UniRule"/>
</dbReference>
<dbReference type="ExpressionAtlas" id="A0A3L6E9K8">
    <property type="expression patterns" value="baseline and differential"/>
</dbReference>
<dbReference type="InterPro" id="IPR000504">
    <property type="entry name" value="RRM_dom"/>
</dbReference>
<evidence type="ECO:0000256" key="3">
    <source>
        <dbReference type="ARBA" id="ARBA00022884"/>
    </source>
</evidence>
<dbReference type="PROSITE" id="PS50102">
    <property type="entry name" value="RRM"/>
    <property type="match status" value="1"/>
</dbReference>
<dbReference type="InterPro" id="IPR035979">
    <property type="entry name" value="RBD_domain_sf"/>
</dbReference>
<dbReference type="Proteomes" id="UP000251960">
    <property type="component" value="Chromosome 6"/>
</dbReference>
<evidence type="ECO:0000256" key="4">
    <source>
        <dbReference type="PROSITE-ProRule" id="PRU00176"/>
    </source>
</evidence>
<dbReference type="InterPro" id="IPR001563">
    <property type="entry name" value="Peptidase_S10"/>
</dbReference>
<evidence type="ECO:0000256" key="2">
    <source>
        <dbReference type="ARBA" id="ARBA00022737"/>
    </source>
</evidence>
<dbReference type="InterPro" id="IPR050666">
    <property type="entry name" value="ESRP"/>
</dbReference>
<proteinExistence type="inferred from homology"/>
<protein>
    <submittedName>
        <fullName evidence="7">Serine carboxypeptidase-like 50</fullName>
    </submittedName>
</protein>
<dbReference type="AlphaFoldDB" id="A0A3L6E9K8"/>
<organism evidence="7">
    <name type="scientific">Zea mays</name>
    <name type="common">Maize</name>
    <dbReference type="NCBI Taxonomy" id="4577"/>
    <lineage>
        <taxon>Eukaryota</taxon>
        <taxon>Viridiplantae</taxon>
        <taxon>Streptophyta</taxon>
        <taxon>Embryophyta</taxon>
        <taxon>Tracheophyta</taxon>
        <taxon>Spermatophyta</taxon>
        <taxon>Magnoliopsida</taxon>
        <taxon>Liliopsida</taxon>
        <taxon>Poales</taxon>
        <taxon>Poaceae</taxon>
        <taxon>PACMAD clade</taxon>
        <taxon>Panicoideae</taxon>
        <taxon>Andropogonodae</taxon>
        <taxon>Andropogoneae</taxon>
        <taxon>Tripsacinae</taxon>
        <taxon>Zea</taxon>
    </lineage>
</organism>
<dbReference type="GO" id="GO:0006508">
    <property type="term" value="P:proteolysis"/>
    <property type="evidence" value="ECO:0007669"/>
    <property type="project" value="InterPro"/>
</dbReference>
<dbReference type="InterPro" id="IPR018202">
    <property type="entry name" value="Ser_caboxypep_ser_AS"/>
</dbReference>
<dbReference type="Pfam" id="PF00450">
    <property type="entry name" value="Peptidase_S10"/>
    <property type="match status" value="1"/>
</dbReference>
<keyword evidence="2" id="KW-0677">Repeat</keyword>
<dbReference type="PROSITE" id="PS00131">
    <property type="entry name" value="CARBOXYPEPT_SER_SER"/>
    <property type="match status" value="1"/>
</dbReference>
<dbReference type="Pfam" id="PF00076">
    <property type="entry name" value="RRM_1"/>
    <property type="match status" value="2"/>
</dbReference>
<feature type="region of interest" description="Disordered" evidence="5">
    <location>
        <begin position="179"/>
        <end position="201"/>
    </location>
</feature>
<dbReference type="SUPFAM" id="SSF53474">
    <property type="entry name" value="alpha/beta-Hydrolases"/>
    <property type="match status" value="1"/>
</dbReference>
<evidence type="ECO:0000256" key="1">
    <source>
        <dbReference type="ARBA" id="ARBA00009431"/>
    </source>
</evidence>
<dbReference type="GO" id="GO:0004185">
    <property type="term" value="F:serine-type carboxypeptidase activity"/>
    <property type="evidence" value="ECO:0007669"/>
    <property type="project" value="InterPro"/>
</dbReference>
<reference evidence="7" key="1">
    <citation type="journal article" date="2018" name="Nat. Genet.">
        <title>Extensive intraspecific gene order and gene structural variations between Mo17 and other maize genomes.</title>
        <authorList>
            <person name="Sun S."/>
            <person name="Zhou Y."/>
            <person name="Chen J."/>
            <person name="Shi J."/>
            <person name="Zhao H."/>
            <person name="Zhao H."/>
            <person name="Song W."/>
            <person name="Zhang M."/>
            <person name="Cui Y."/>
            <person name="Dong X."/>
            <person name="Liu H."/>
            <person name="Ma X."/>
            <person name="Jiao Y."/>
            <person name="Wang B."/>
            <person name="Wei X."/>
            <person name="Stein J.C."/>
            <person name="Glaubitz J.C."/>
            <person name="Lu F."/>
            <person name="Yu G."/>
            <person name="Liang C."/>
            <person name="Fengler K."/>
            <person name="Li B."/>
            <person name="Rafalski A."/>
            <person name="Schnable P.S."/>
            <person name="Ware D.H."/>
            <person name="Buckler E.S."/>
            <person name="Lai J."/>
        </authorList>
    </citation>
    <scope>NUCLEOTIDE SEQUENCE [LARGE SCALE GENOMIC DNA]</scope>
    <source>
        <tissue evidence="7">Seedling</tissue>
    </source>
</reference>
<keyword evidence="7" id="KW-0121">Carboxypeptidase</keyword>
<dbReference type="InterPro" id="IPR029058">
    <property type="entry name" value="AB_hydrolase_fold"/>
</dbReference>
<evidence type="ECO:0000259" key="6">
    <source>
        <dbReference type="PROSITE" id="PS50102"/>
    </source>
</evidence>
<keyword evidence="7" id="KW-0645">Protease</keyword>
<gene>
    <name evidence="7" type="primary">SCPL50_3</name>
    <name evidence="7" type="ORF">Zm00014a_006344</name>
</gene>
<keyword evidence="7" id="KW-0378">Hydrolase</keyword>
<dbReference type="Gene3D" id="3.30.70.330">
    <property type="match status" value="2"/>
</dbReference>
<dbReference type="PANTHER" id="PTHR13976">
    <property type="entry name" value="HETEROGENEOUS NUCLEAR RIBONUCLEOPROTEIN-RELATED"/>
    <property type="match status" value="1"/>
</dbReference>
<keyword evidence="3 4" id="KW-0694">RNA-binding</keyword>
<feature type="domain" description="RRM" evidence="6">
    <location>
        <begin position="206"/>
        <end position="294"/>
    </location>
</feature>
<dbReference type="CDD" id="cd12254">
    <property type="entry name" value="RRM_hnRNPH_ESRPs_RBM12_like"/>
    <property type="match status" value="2"/>
</dbReference>
<dbReference type="InterPro" id="IPR012677">
    <property type="entry name" value="Nucleotide-bd_a/b_plait_sf"/>
</dbReference>
<evidence type="ECO:0000256" key="5">
    <source>
        <dbReference type="SAM" id="MobiDB-lite"/>
    </source>
</evidence>
<dbReference type="EMBL" id="NCVQ01000007">
    <property type="protein sequence ID" value="PWZ17629.1"/>
    <property type="molecule type" value="Genomic_DNA"/>
</dbReference>
<dbReference type="PRINTS" id="PR00724">
    <property type="entry name" value="CRBOXYPTASEC"/>
</dbReference>
<accession>A0A3L6E9K8</accession>